<dbReference type="GO" id="GO:0003700">
    <property type="term" value="F:DNA-binding transcription factor activity"/>
    <property type="evidence" value="ECO:0007669"/>
    <property type="project" value="TreeGrafter"/>
</dbReference>
<gene>
    <name evidence="4" type="ORF">SAMN04489793_3444</name>
</gene>
<dbReference type="InterPro" id="IPR050109">
    <property type="entry name" value="HTH-type_TetR-like_transc_reg"/>
</dbReference>
<evidence type="ECO:0000313" key="5">
    <source>
        <dbReference type="Proteomes" id="UP000182241"/>
    </source>
</evidence>
<dbReference type="InterPro" id="IPR001647">
    <property type="entry name" value="HTH_TetR"/>
</dbReference>
<dbReference type="RefSeq" id="WP_068739756.1">
    <property type="nucleotide sequence ID" value="NZ_CBDRGN010000003.1"/>
</dbReference>
<dbReference type="GO" id="GO:0000976">
    <property type="term" value="F:transcription cis-regulatory region binding"/>
    <property type="evidence" value="ECO:0007669"/>
    <property type="project" value="TreeGrafter"/>
</dbReference>
<sequence length="205" mass="21400">MSGPGRRSGRRTGSPDTRAEILAAARAAFARGGLAGTTVRSIAEAASVDPALVHHYFGTKQELYLAALAIPVDPEFVRAPLREAPLDDAARALLRALLTMWDGPLRDVGVAVIRTNLGTGGDPAIVRGFLLEIALAELIGRMEAGPGDGVLRANLMVAQVFGLLVARYVVGFEPLASLTVDEVVALAAPPLQQVITGPLHPPACD</sequence>
<keyword evidence="1 2" id="KW-0238">DNA-binding</keyword>
<dbReference type="PANTHER" id="PTHR30055:SF235">
    <property type="entry name" value="TRANSCRIPTIONAL REGULATORY PROTEIN"/>
    <property type="match status" value="1"/>
</dbReference>
<dbReference type="PANTHER" id="PTHR30055">
    <property type="entry name" value="HTH-TYPE TRANSCRIPTIONAL REGULATOR RUTR"/>
    <property type="match status" value="1"/>
</dbReference>
<dbReference type="STRING" id="57704.SAMN04489793_3444"/>
<organism evidence="4 5">
    <name type="scientific">Tsukamurella tyrosinosolvens</name>
    <dbReference type="NCBI Taxonomy" id="57704"/>
    <lineage>
        <taxon>Bacteria</taxon>
        <taxon>Bacillati</taxon>
        <taxon>Actinomycetota</taxon>
        <taxon>Actinomycetes</taxon>
        <taxon>Mycobacteriales</taxon>
        <taxon>Tsukamurellaceae</taxon>
        <taxon>Tsukamurella</taxon>
    </lineage>
</organism>
<evidence type="ECO:0000313" key="4">
    <source>
        <dbReference type="EMBL" id="SEC88537.1"/>
    </source>
</evidence>
<feature type="DNA-binding region" description="H-T-H motif" evidence="2">
    <location>
        <begin position="38"/>
        <end position="57"/>
    </location>
</feature>
<dbReference type="Gene3D" id="1.10.10.60">
    <property type="entry name" value="Homeodomain-like"/>
    <property type="match status" value="1"/>
</dbReference>
<dbReference type="SUPFAM" id="SSF48498">
    <property type="entry name" value="Tetracyclin repressor-like, C-terminal domain"/>
    <property type="match status" value="1"/>
</dbReference>
<keyword evidence="5" id="KW-1185">Reference proteome</keyword>
<evidence type="ECO:0000256" key="1">
    <source>
        <dbReference type="ARBA" id="ARBA00023125"/>
    </source>
</evidence>
<reference evidence="5" key="1">
    <citation type="submission" date="2016-10" db="EMBL/GenBank/DDBJ databases">
        <authorList>
            <person name="Varghese N."/>
            <person name="Submissions S."/>
        </authorList>
    </citation>
    <scope>NUCLEOTIDE SEQUENCE [LARGE SCALE GENOMIC DNA]</scope>
    <source>
        <strain evidence="5">DSM 44234</strain>
    </source>
</reference>
<protein>
    <submittedName>
        <fullName evidence="4">DNA-binding transcriptional regulator, AcrR family</fullName>
    </submittedName>
</protein>
<dbReference type="Pfam" id="PF00440">
    <property type="entry name" value="TetR_N"/>
    <property type="match status" value="1"/>
</dbReference>
<dbReference type="Proteomes" id="UP000182241">
    <property type="component" value="Unassembled WGS sequence"/>
</dbReference>
<feature type="domain" description="HTH tetR-type" evidence="3">
    <location>
        <begin position="15"/>
        <end position="75"/>
    </location>
</feature>
<dbReference type="Pfam" id="PF17920">
    <property type="entry name" value="TetR_C_16"/>
    <property type="match status" value="1"/>
</dbReference>
<dbReference type="InterPro" id="IPR041678">
    <property type="entry name" value="TetR_C_16"/>
</dbReference>
<dbReference type="AlphaFoldDB" id="A0A1H4W5E2"/>
<proteinExistence type="predicted"/>
<dbReference type="PRINTS" id="PR00455">
    <property type="entry name" value="HTHTETR"/>
</dbReference>
<evidence type="ECO:0000259" key="3">
    <source>
        <dbReference type="PROSITE" id="PS50977"/>
    </source>
</evidence>
<dbReference type="SUPFAM" id="SSF46689">
    <property type="entry name" value="Homeodomain-like"/>
    <property type="match status" value="1"/>
</dbReference>
<dbReference type="InterPro" id="IPR036271">
    <property type="entry name" value="Tet_transcr_reg_TetR-rel_C_sf"/>
</dbReference>
<dbReference type="PROSITE" id="PS50977">
    <property type="entry name" value="HTH_TETR_2"/>
    <property type="match status" value="1"/>
</dbReference>
<dbReference type="Gene3D" id="1.10.357.10">
    <property type="entry name" value="Tetracycline Repressor, domain 2"/>
    <property type="match status" value="1"/>
</dbReference>
<evidence type="ECO:0000256" key="2">
    <source>
        <dbReference type="PROSITE-ProRule" id="PRU00335"/>
    </source>
</evidence>
<name>A0A1H4W5E2_TSUTY</name>
<dbReference type="InterPro" id="IPR009057">
    <property type="entry name" value="Homeodomain-like_sf"/>
</dbReference>
<dbReference type="EMBL" id="FNSA01000003">
    <property type="protein sequence ID" value="SEC88537.1"/>
    <property type="molecule type" value="Genomic_DNA"/>
</dbReference>
<dbReference type="OrthoDB" id="3210235at2"/>
<accession>A0A1H4W5E2</accession>